<name>A0ABU5ZFG1_9BACL</name>
<evidence type="ECO:0000313" key="3">
    <source>
        <dbReference type="Proteomes" id="UP001310386"/>
    </source>
</evidence>
<evidence type="ECO:0000259" key="1">
    <source>
        <dbReference type="Pfam" id="PF02698"/>
    </source>
</evidence>
<dbReference type="InterPro" id="IPR014729">
    <property type="entry name" value="Rossmann-like_a/b/a_fold"/>
</dbReference>
<keyword evidence="3" id="KW-1185">Reference proteome</keyword>
<comment type="caution">
    <text evidence="2">The sequence shown here is derived from an EMBL/GenBank/DDBJ whole genome shotgun (WGS) entry which is preliminary data.</text>
</comment>
<protein>
    <submittedName>
        <fullName evidence="2">YdcF family protein</fullName>
    </submittedName>
</protein>
<dbReference type="Pfam" id="PF02698">
    <property type="entry name" value="DUF218"/>
    <property type="match status" value="1"/>
</dbReference>
<dbReference type="Proteomes" id="UP001310386">
    <property type="component" value="Unassembled WGS sequence"/>
</dbReference>
<sequence>MKKRTTALILLVVFVTLLAMFHQRLLQSMADYLVVKENPVKSDVIIVLGGEVYGERTTMAVQLYKEGKAPMLLFSDGTALSWRTRAVDEMIALAVKLGVPESAIVKEQKSRSTYENALYTKEILEAHHWTSAIVVTSAWHTRRSQWIFDKIYHDSGIRLSYAGAPDKLYPNYIGWWKDPERQQIILTEWAKLLVYWIRYA</sequence>
<dbReference type="PANTHER" id="PTHR30336">
    <property type="entry name" value="INNER MEMBRANE PROTEIN, PROBABLE PERMEASE"/>
    <property type="match status" value="1"/>
</dbReference>
<accession>A0ABU5ZFG1</accession>
<dbReference type="PANTHER" id="PTHR30336:SF20">
    <property type="entry name" value="DUF218 DOMAIN-CONTAINING PROTEIN"/>
    <property type="match status" value="1"/>
</dbReference>
<dbReference type="InterPro" id="IPR003848">
    <property type="entry name" value="DUF218"/>
</dbReference>
<dbReference type="CDD" id="cd06259">
    <property type="entry name" value="YdcF-like"/>
    <property type="match status" value="1"/>
</dbReference>
<organism evidence="2 3">
    <name type="scientific">Ferviditalea candida</name>
    <dbReference type="NCBI Taxonomy" id="3108399"/>
    <lineage>
        <taxon>Bacteria</taxon>
        <taxon>Bacillati</taxon>
        <taxon>Bacillota</taxon>
        <taxon>Bacilli</taxon>
        <taxon>Bacillales</taxon>
        <taxon>Paenibacillaceae</taxon>
        <taxon>Ferviditalea</taxon>
    </lineage>
</organism>
<proteinExistence type="predicted"/>
<dbReference type="RefSeq" id="WP_371753035.1">
    <property type="nucleotide sequence ID" value="NZ_JAYJLD010000004.1"/>
</dbReference>
<evidence type="ECO:0000313" key="2">
    <source>
        <dbReference type="EMBL" id="MEB3100923.1"/>
    </source>
</evidence>
<reference evidence="2" key="1">
    <citation type="submission" date="2023-12" db="EMBL/GenBank/DDBJ databases">
        <title>Fervidustalea candida gen. nov., sp. nov., a novel member of the family Paenibacillaceae isolated from a geothermal area.</title>
        <authorList>
            <person name="Li W.-J."/>
            <person name="Jiao J.-Y."/>
            <person name="Chen Y."/>
        </authorList>
    </citation>
    <scope>NUCLEOTIDE SEQUENCE</scope>
    <source>
        <strain evidence="2">SYSU GA230002</strain>
    </source>
</reference>
<dbReference type="Gene3D" id="3.40.50.620">
    <property type="entry name" value="HUPs"/>
    <property type="match status" value="1"/>
</dbReference>
<dbReference type="EMBL" id="JAYJLD010000004">
    <property type="protein sequence ID" value="MEB3100923.1"/>
    <property type="molecule type" value="Genomic_DNA"/>
</dbReference>
<dbReference type="InterPro" id="IPR051599">
    <property type="entry name" value="Cell_Envelope_Assoc"/>
</dbReference>
<feature type="domain" description="DUF218" evidence="1">
    <location>
        <begin position="43"/>
        <end position="189"/>
    </location>
</feature>
<gene>
    <name evidence="2" type="ORF">VF724_04530</name>
</gene>